<keyword evidence="2" id="KW-1185">Reference proteome</keyword>
<dbReference type="Proteomes" id="UP000053237">
    <property type="component" value="Unassembled WGS sequence"/>
</dbReference>
<protein>
    <submittedName>
        <fullName evidence="1">Uncharacterized protein</fullName>
    </submittedName>
</protein>
<dbReference type="AlphaFoldDB" id="A0A024FVA0"/>
<name>A0A024FVA0_9STRA</name>
<gene>
    <name evidence="1" type="ORF">BN9_122630</name>
</gene>
<evidence type="ECO:0000313" key="1">
    <source>
        <dbReference type="EMBL" id="CCI11035.1"/>
    </source>
</evidence>
<evidence type="ECO:0000313" key="2">
    <source>
        <dbReference type="Proteomes" id="UP000053237"/>
    </source>
</evidence>
<dbReference type="EMBL" id="CAIX01000519">
    <property type="protein sequence ID" value="CCI11035.1"/>
    <property type="molecule type" value="Genomic_DNA"/>
</dbReference>
<reference evidence="1 2" key="1">
    <citation type="submission" date="2012-05" db="EMBL/GenBank/DDBJ databases">
        <title>Recombination and specialization in a pathogen metapopulation.</title>
        <authorList>
            <person name="Gardiner A."/>
            <person name="Kemen E."/>
            <person name="Schultz-Larsen T."/>
            <person name="MacLean D."/>
            <person name="Van Oosterhout C."/>
            <person name="Jones J.D.G."/>
        </authorList>
    </citation>
    <scope>NUCLEOTIDE SEQUENCE [LARGE SCALE GENOMIC DNA]</scope>
    <source>
        <strain evidence="1 2">Ac Nc2</strain>
    </source>
</reference>
<accession>A0A024FVA0</accession>
<comment type="caution">
    <text evidence="1">The sequence shown here is derived from an EMBL/GenBank/DDBJ whole genome shotgun (WGS) entry which is preliminary data.</text>
</comment>
<sequence length="104" mass="11422">MDSMNTMNSLNNSVPQCAALQDAVETNKLLIENCHDATKIDISNLQSIPSKSQILEICKKCPDLLEAFSKVKCPTNADIVMYSQLVQSVCNINLAMLIFSAMIV</sequence>
<organism evidence="1 2">
    <name type="scientific">Albugo candida</name>
    <dbReference type="NCBI Taxonomy" id="65357"/>
    <lineage>
        <taxon>Eukaryota</taxon>
        <taxon>Sar</taxon>
        <taxon>Stramenopiles</taxon>
        <taxon>Oomycota</taxon>
        <taxon>Peronosporomycetes</taxon>
        <taxon>Albuginales</taxon>
        <taxon>Albuginaceae</taxon>
        <taxon>Albugo</taxon>
    </lineage>
</organism>
<dbReference type="InParanoid" id="A0A024FVA0"/>
<proteinExistence type="predicted"/>